<dbReference type="GO" id="GO:0006465">
    <property type="term" value="P:signal peptide processing"/>
    <property type="evidence" value="ECO:0007669"/>
    <property type="project" value="UniProtKB-UniRule"/>
</dbReference>
<dbReference type="Proteomes" id="UP000036923">
    <property type="component" value="Unassembled WGS sequence"/>
</dbReference>
<keyword evidence="9" id="KW-1185">Reference proteome</keyword>
<evidence type="ECO:0000256" key="1">
    <source>
        <dbReference type="ARBA" id="ARBA00004370"/>
    </source>
</evidence>
<dbReference type="PANTHER" id="PTHR10806">
    <property type="entry name" value="SIGNAL PEPTIDASE COMPLEX CATALYTIC SUBUNIT SEC11"/>
    <property type="match status" value="1"/>
</dbReference>
<evidence type="ECO:0000259" key="7">
    <source>
        <dbReference type="Pfam" id="PF10502"/>
    </source>
</evidence>
<dbReference type="OrthoDB" id="1648066at2"/>
<feature type="transmembrane region" description="Helical" evidence="6">
    <location>
        <begin position="7"/>
        <end position="23"/>
    </location>
</feature>
<feature type="transmembrane region" description="Helical" evidence="6">
    <location>
        <begin position="139"/>
        <end position="157"/>
    </location>
</feature>
<comment type="caution">
    <text evidence="8">The sequence shown here is derived from an EMBL/GenBank/DDBJ whole genome shotgun (WGS) entry which is preliminary data.</text>
</comment>
<dbReference type="EC" id="3.4.21.89" evidence="5"/>
<dbReference type="SUPFAM" id="SSF51306">
    <property type="entry name" value="LexA/Signal peptidase"/>
    <property type="match status" value="1"/>
</dbReference>
<dbReference type="InterPro" id="IPR001733">
    <property type="entry name" value="Peptidase_S26B"/>
</dbReference>
<dbReference type="Pfam" id="PF10502">
    <property type="entry name" value="Peptidase_S26"/>
    <property type="match status" value="1"/>
</dbReference>
<name>A0A0L6JI67_9FIRM</name>
<feature type="transmembrane region" description="Helical" evidence="6">
    <location>
        <begin position="43"/>
        <end position="60"/>
    </location>
</feature>
<evidence type="ECO:0000256" key="3">
    <source>
        <dbReference type="ARBA" id="ARBA00022989"/>
    </source>
</evidence>
<feature type="transmembrane region" description="Helical" evidence="6">
    <location>
        <begin position="226"/>
        <end position="244"/>
    </location>
</feature>
<dbReference type="GO" id="GO:0016020">
    <property type="term" value="C:membrane"/>
    <property type="evidence" value="ECO:0007669"/>
    <property type="project" value="UniProtKB-SubCell"/>
</dbReference>
<gene>
    <name evidence="8" type="ORF">Bccel_0806</name>
</gene>
<comment type="subcellular location">
    <subcellularLocation>
        <location evidence="1">Membrane</location>
    </subcellularLocation>
</comment>
<dbReference type="InterPro" id="IPR036286">
    <property type="entry name" value="LexA/Signal_pep-like_sf"/>
</dbReference>
<dbReference type="NCBIfam" id="TIGR02228">
    <property type="entry name" value="sigpep_I_arch"/>
    <property type="match status" value="1"/>
</dbReference>
<proteinExistence type="predicted"/>
<dbReference type="CDD" id="cd06462">
    <property type="entry name" value="Peptidase_S24_S26"/>
    <property type="match status" value="1"/>
</dbReference>
<feature type="transmembrane region" description="Helical" evidence="6">
    <location>
        <begin position="99"/>
        <end position="119"/>
    </location>
</feature>
<feature type="transmembrane region" description="Helical" evidence="6">
    <location>
        <begin position="72"/>
        <end position="93"/>
    </location>
</feature>
<sequence>MHWSRKNFELITIILLLIFIYFIDNFQLSSVRSSPVYLYFGKPLLWFTCAAVVLFTFTTKRPMGKLRIKTDIILFGVVISFFYIMLQVMGGFIDGFGKSPYSFTIIGLAGNTWILLTSLLCKELIRQNIMGHFYHRKNFYIPIFITSLVMTLMEIQISQVSTIDTNLKAVNFIGSTLLPIFCENVLASYLSYLAGFKASLGFIGIQKAFHWYCPILPNLSFITKSLLGVFVPFLAIILIQHLYLKHIRIKENRMVKSKNPFSWTVACVLSVIIVWFTVGIFPVYPSIIATGSMIPICYPGDMVIYQKIKIKDICKGDIIHFTCKDKVTVTHRVTEIIKSDKTVYRTKGDNNSIPDIDLVYPEQIKGKVLFVIPKLGWISMLLKSHGEKSGKFEY</sequence>
<evidence type="ECO:0000256" key="5">
    <source>
        <dbReference type="NCBIfam" id="TIGR02228"/>
    </source>
</evidence>
<keyword evidence="4 6" id="KW-0472">Membrane</keyword>
<organism evidence="8 9">
    <name type="scientific">Pseudobacteroides cellulosolvens ATCC 35603 = DSM 2933</name>
    <dbReference type="NCBI Taxonomy" id="398512"/>
    <lineage>
        <taxon>Bacteria</taxon>
        <taxon>Bacillati</taxon>
        <taxon>Bacillota</taxon>
        <taxon>Clostridia</taxon>
        <taxon>Eubacteriales</taxon>
        <taxon>Oscillospiraceae</taxon>
        <taxon>Pseudobacteroides</taxon>
    </lineage>
</organism>
<reference evidence="9" key="1">
    <citation type="submission" date="2015-07" db="EMBL/GenBank/DDBJ databases">
        <title>Near-Complete Genome Sequence of the Cellulolytic Bacterium Bacteroides (Pseudobacteroides) cellulosolvens ATCC 35603.</title>
        <authorList>
            <person name="Dassa B."/>
            <person name="Utturkar S.M."/>
            <person name="Klingeman D.M."/>
            <person name="Hurt R.A."/>
            <person name="Keller M."/>
            <person name="Xu J."/>
            <person name="Reddy Y.H.K."/>
            <person name="Borovok I."/>
            <person name="Grinberg I.R."/>
            <person name="Lamed R."/>
            <person name="Zhivin O."/>
            <person name="Bayer E.A."/>
            <person name="Brown S.D."/>
        </authorList>
    </citation>
    <scope>NUCLEOTIDE SEQUENCE [LARGE SCALE GENOMIC DNA]</scope>
    <source>
        <strain evidence="9">DSM 2933</strain>
    </source>
</reference>
<feature type="transmembrane region" description="Helical" evidence="6">
    <location>
        <begin position="265"/>
        <end position="284"/>
    </location>
</feature>
<accession>A0A0L6JI67</accession>
<evidence type="ECO:0000256" key="2">
    <source>
        <dbReference type="ARBA" id="ARBA00022692"/>
    </source>
</evidence>
<feature type="domain" description="Peptidase S26" evidence="7">
    <location>
        <begin position="263"/>
        <end position="328"/>
    </location>
</feature>
<dbReference type="GO" id="GO:0004252">
    <property type="term" value="F:serine-type endopeptidase activity"/>
    <property type="evidence" value="ECO:0007669"/>
    <property type="project" value="UniProtKB-UniRule"/>
</dbReference>
<dbReference type="eggNOG" id="COG0681">
    <property type="taxonomic scope" value="Bacteria"/>
</dbReference>
<evidence type="ECO:0000256" key="4">
    <source>
        <dbReference type="ARBA" id="ARBA00023136"/>
    </source>
</evidence>
<protein>
    <recommendedName>
        <fullName evidence="5">Signal peptidase I</fullName>
        <ecNumber evidence="5">3.4.21.89</ecNumber>
    </recommendedName>
</protein>
<keyword evidence="3 6" id="KW-1133">Transmembrane helix</keyword>
<evidence type="ECO:0000256" key="6">
    <source>
        <dbReference type="SAM" id="Phobius"/>
    </source>
</evidence>
<dbReference type="EMBL" id="LGTC01000001">
    <property type="protein sequence ID" value="KNY25546.1"/>
    <property type="molecule type" value="Genomic_DNA"/>
</dbReference>
<dbReference type="AlphaFoldDB" id="A0A0L6JI67"/>
<keyword evidence="2 6" id="KW-0812">Transmembrane</keyword>
<evidence type="ECO:0000313" key="8">
    <source>
        <dbReference type="EMBL" id="KNY25546.1"/>
    </source>
</evidence>
<dbReference type="InterPro" id="IPR019533">
    <property type="entry name" value="Peptidase_S26"/>
</dbReference>
<dbReference type="GO" id="GO:0009003">
    <property type="term" value="F:signal peptidase activity"/>
    <property type="evidence" value="ECO:0007669"/>
    <property type="project" value="UniProtKB-EC"/>
</dbReference>
<dbReference type="PANTHER" id="PTHR10806:SF6">
    <property type="entry name" value="SIGNAL PEPTIDASE COMPLEX CATALYTIC SUBUNIT SEC11"/>
    <property type="match status" value="1"/>
</dbReference>
<evidence type="ECO:0000313" key="9">
    <source>
        <dbReference type="Proteomes" id="UP000036923"/>
    </source>
</evidence>
<dbReference type="STRING" id="398512.Bccel_0806"/>
<dbReference type="RefSeq" id="WP_036941033.1">
    <property type="nucleotide sequence ID" value="NZ_JQKC01000014.1"/>
</dbReference>